<evidence type="ECO:0000313" key="1">
    <source>
        <dbReference type="EMBL" id="GBP34368.1"/>
    </source>
</evidence>
<organism evidence="1 2">
    <name type="scientific">Eumeta variegata</name>
    <name type="common">Bagworm moth</name>
    <name type="synonym">Eumeta japonica</name>
    <dbReference type="NCBI Taxonomy" id="151549"/>
    <lineage>
        <taxon>Eukaryota</taxon>
        <taxon>Metazoa</taxon>
        <taxon>Ecdysozoa</taxon>
        <taxon>Arthropoda</taxon>
        <taxon>Hexapoda</taxon>
        <taxon>Insecta</taxon>
        <taxon>Pterygota</taxon>
        <taxon>Neoptera</taxon>
        <taxon>Endopterygota</taxon>
        <taxon>Lepidoptera</taxon>
        <taxon>Glossata</taxon>
        <taxon>Ditrysia</taxon>
        <taxon>Tineoidea</taxon>
        <taxon>Psychidae</taxon>
        <taxon>Oiketicinae</taxon>
        <taxon>Eumeta</taxon>
    </lineage>
</organism>
<accession>A0A4C1V699</accession>
<evidence type="ECO:0000313" key="2">
    <source>
        <dbReference type="Proteomes" id="UP000299102"/>
    </source>
</evidence>
<name>A0A4C1V699_EUMVA</name>
<protein>
    <submittedName>
        <fullName evidence="1">Uncharacterized protein</fullName>
    </submittedName>
</protein>
<dbReference type="AlphaFoldDB" id="A0A4C1V699"/>
<comment type="caution">
    <text evidence="1">The sequence shown here is derived from an EMBL/GenBank/DDBJ whole genome shotgun (WGS) entry which is preliminary data.</text>
</comment>
<gene>
    <name evidence="1" type="ORF">EVAR_7420_1</name>
</gene>
<dbReference type="EMBL" id="BGZK01000287">
    <property type="protein sequence ID" value="GBP34368.1"/>
    <property type="molecule type" value="Genomic_DNA"/>
</dbReference>
<reference evidence="1 2" key="1">
    <citation type="journal article" date="2019" name="Commun. Biol.">
        <title>The bagworm genome reveals a unique fibroin gene that provides high tensile strength.</title>
        <authorList>
            <person name="Kono N."/>
            <person name="Nakamura H."/>
            <person name="Ohtoshi R."/>
            <person name="Tomita M."/>
            <person name="Numata K."/>
            <person name="Arakawa K."/>
        </authorList>
    </citation>
    <scope>NUCLEOTIDE SEQUENCE [LARGE SCALE GENOMIC DNA]</scope>
</reference>
<sequence>MRAIVPRNKLHVPLRRGAEQPTSSFQASLYPLRLTAIDYQAQCRSDVPRAVSEDTDSGNLNCMRKTDSAWAQIMLIPEIGLSLLFFVQH</sequence>
<keyword evidence="2" id="KW-1185">Reference proteome</keyword>
<dbReference type="Proteomes" id="UP000299102">
    <property type="component" value="Unassembled WGS sequence"/>
</dbReference>
<proteinExistence type="predicted"/>